<dbReference type="AlphaFoldDB" id="E0NLN3"/>
<dbReference type="GO" id="GO:0005737">
    <property type="term" value="C:cytoplasm"/>
    <property type="evidence" value="ECO:0007669"/>
    <property type="project" value="TreeGrafter"/>
</dbReference>
<proteinExistence type="inferred from homology"/>
<evidence type="ECO:0000256" key="8">
    <source>
        <dbReference type="SAM" id="Coils"/>
    </source>
</evidence>
<dbReference type="Gene3D" id="1.10.1780.10">
    <property type="entry name" value="Clp, N-terminal domain"/>
    <property type="match status" value="1"/>
</dbReference>
<comment type="caution">
    <text evidence="10">The sequence shown here is derived from an EMBL/GenBank/DDBJ whole genome shotgun (WGS) entry which is preliminary data.</text>
</comment>
<dbReference type="PANTHER" id="PTHR11638">
    <property type="entry name" value="ATP-DEPENDENT CLP PROTEASE"/>
    <property type="match status" value="1"/>
</dbReference>
<dbReference type="InterPro" id="IPR004176">
    <property type="entry name" value="Clp_R_N"/>
</dbReference>
<dbReference type="SUPFAM" id="SSF52540">
    <property type="entry name" value="P-loop containing nucleoside triphosphate hydrolases"/>
    <property type="match status" value="2"/>
</dbReference>
<name>E0NLN3_9FIRM</name>
<evidence type="ECO:0000313" key="10">
    <source>
        <dbReference type="EMBL" id="EFM25224.1"/>
    </source>
</evidence>
<dbReference type="Pfam" id="PF10431">
    <property type="entry name" value="ClpB_D2-small"/>
    <property type="match status" value="1"/>
</dbReference>
<evidence type="ECO:0000256" key="7">
    <source>
        <dbReference type="PROSITE-ProRule" id="PRU01251"/>
    </source>
</evidence>
<feature type="domain" description="Clp R" evidence="9">
    <location>
        <begin position="3"/>
        <end position="147"/>
    </location>
</feature>
<keyword evidence="4" id="KW-0067">ATP-binding</keyword>
<dbReference type="InterPro" id="IPR003593">
    <property type="entry name" value="AAA+_ATPase"/>
</dbReference>
<dbReference type="GO" id="GO:0034605">
    <property type="term" value="P:cellular response to heat"/>
    <property type="evidence" value="ECO:0007669"/>
    <property type="project" value="TreeGrafter"/>
</dbReference>
<gene>
    <name evidence="10" type="primary">clpB2</name>
    <name evidence="10" type="ORF">HMPREF9225_1113</name>
</gene>
<dbReference type="CDD" id="cd00009">
    <property type="entry name" value="AAA"/>
    <property type="match status" value="1"/>
</dbReference>
<comment type="subunit">
    <text evidence="6">Homohexamer. The oligomerization is ATP-dependent.</text>
</comment>
<evidence type="ECO:0000259" key="9">
    <source>
        <dbReference type="PROSITE" id="PS51903"/>
    </source>
</evidence>
<dbReference type="FunFam" id="3.40.50.300:FF:000120">
    <property type="entry name" value="ATP-dependent chaperone ClpB"/>
    <property type="match status" value="1"/>
</dbReference>
<dbReference type="PRINTS" id="PR00300">
    <property type="entry name" value="CLPPROTEASEA"/>
</dbReference>
<organism evidence="10 11">
    <name type="scientific">Peptoniphilus duerdenii ATCC BAA-1640</name>
    <dbReference type="NCBI Taxonomy" id="862517"/>
    <lineage>
        <taxon>Bacteria</taxon>
        <taxon>Bacillati</taxon>
        <taxon>Bacillota</taxon>
        <taxon>Tissierellia</taxon>
        <taxon>Tissierellales</taxon>
        <taxon>Peptoniphilaceae</taxon>
        <taxon>Peptoniphilus</taxon>
    </lineage>
</organism>
<dbReference type="FunFam" id="3.40.50.300:FF:000010">
    <property type="entry name" value="Chaperone clpB 1, putative"/>
    <property type="match status" value="1"/>
</dbReference>
<dbReference type="InterPro" id="IPR041546">
    <property type="entry name" value="ClpA/ClpB_AAA_lid"/>
</dbReference>
<dbReference type="InterPro" id="IPR050130">
    <property type="entry name" value="ClpA_ClpB"/>
</dbReference>
<dbReference type="eggNOG" id="COG0542">
    <property type="taxonomic scope" value="Bacteria"/>
</dbReference>
<dbReference type="InterPro" id="IPR027417">
    <property type="entry name" value="P-loop_NTPase"/>
</dbReference>
<dbReference type="GO" id="GO:0016887">
    <property type="term" value="F:ATP hydrolysis activity"/>
    <property type="evidence" value="ECO:0007669"/>
    <property type="project" value="InterPro"/>
</dbReference>
<dbReference type="EMBL" id="AEEH01000043">
    <property type="protein sequence ID" value="EFM25224.1"/>
    <property type="molecule type" value="Genomic_DNA"/>
</dbReference>
<reference evidence="10 11" key="1">
    <citation type="submission" date="2010-07" db="EMBL/GenBank/DDBJ databases">
        <authorList>
            <person name="Muzny D."/>
            <person name="Qin X."/>
            <person name="Deng J."/>
            <person name="Jiang H."/>
            <person name="Liu Y."/>
            <person name="Qu J."/>
            <person name="Song X.-Z."/>
            <person name="Zhang L."/>
            <person name="Thornton R."/>
            <person name="Coyle M."/>
            <person name="Francisco L."/>
            <person name="Jackson L."/>
            <person name="Javaid M."/>
            <person name="Korchina V."/>
            <person name="Kovar C."/>
            <person name="Mata R."/>
            <person name="Mathew T."/>
            <person name="Ngo R."/>
            <person name="Nguyen L."/>
            <person name="Nguyen N."/>
            <person name="Okwuonu G."/>
            <person name="Ongeri F."/>
            <person name="Pham C."/>
            <person name="Simmons D."/>
            <person name="Wilczek-Boney K."/>
            <person name="Hale W."/>
            <person name="Jakkamsetti A."/>
            <person name="Pham P."/>
            <person name="Ruth R."/>
            <person name="San Lucas F."/>
            <person name="Warren J."/>
            <person name="Zhang J."/>
            <person name="Zhao Z."/>
            <person name="Zhou C."/>
            <person name="Zhu D."/>
            <person name="Lee S."/>
            <person name="Bess C."/>
            <person name="Blankenburg K."/>
            <person name="Forbes L."/>
            <person name="Fu Q."/>
            <person name="Gubbala S."/>
            <person name="Hirani K."/>
            <person name="Jayaseelan J.C."/>
            <person name="Lara F."/>
            <person name="Munidasa M."/>
            <person name="Palculict T."/>
            <person name="Patil S."/>
            <person name="Pu L.-L."/>
            <person name="Saada N."/>
            <person name="Tang L."/>
            <person name="Weissenberger G."/>
            <person name="Zhu Y."/>
            <person name="Hemphill L."/>
            <person name="Shang Y."/>
            <person name="Youmans B."/>
            <person name="Ayvaz T."/>
            <person name="Ross M."/>
            <person name="Santibanez J."/>
            <person name="Aqrawi P."/>
            <person name="Gross S."/>
            <person name="Joshi V."/>
            <person name="Fowler G."/>
            <person name="Nazareth L."/>
            <person name="Reid J."/>
            <person name="Worley K."/>
            <person name="Petrosino J."/>
            <person name="Highlander S."/>
            <person name="Gibbs R."/>
        </authorList>
    </citation>
    <scope>NUCLEOTIDE SEQUENCE [LARGE SCALE GENOMIC DNA]</scope>
    <source>
        <strain evidence="10 11">ATCC BAA-1640</strain>
    </source>
</reference>
<accession>E0NLN3</accession>
<dbReference type="SUPFAM" id="SSF81923">
    <property type="entry name" value="Double Clp-N motif"/>
    <property type="match status" value="1"/>
</dbReference>
<evidence type="ECO:0000256" key="4">
    <source>
        <dbReference type="ARBA" id="ARBA00022840"/>
    </source>
</evidence>
<dbReference type="HOGENOM" id="CLU_005070_4_1_9"/>
<dbReference type="RefSeq" id="WP_008901927.1">
    <property type="nucleotide sequence ID" value="NZ_GL397071.1"/>
</dbReference>
<keyword evidence="5" id="KW-0143">Chaperone</keyword>
<protein>
    <submittedName>
        <fullName evidence="10">ATPase family associated with various cellular activities (AAA)</fullName>
    </submittedName>
</protein>
<feature type="coiled-coil region" evidence="8">
    <location>
        <begin position="403"/>
        <end position="497"/>
    </location>
</feature>
<dbReference type="SMART" id="SM00382">
    <property type="entry name" value="AAA"/>
    <property type="match status" value="2"/>
</dbReference>
<dbReference type="Pfam" id="PF02861">
    <property type="entry name" value="Clp_N"/>
    <property type="match status" value="1"/>
</dbReference>
<evidence type="ECO:0000256" key="5">
    <source>
        <dbReference type="ARBA" id="ARBA00023186"/>
    </source>
</evidence>
<evidence type="ECO:0000313" key="11">
    <source>
        <dbReference type="Proteomes" id="UP000003280"/>
    </source>
</evidence>
<keyword evidence="2 7" id="KW-0677">Repeat</keyword>
<sequence length="819" mass="93219">MNPEKFSRQVVNIFKDAQNLAVRYENAEITDLHLSLAILRTNGLSLLETLLEMGVDLKEYENRVVEAIEKLRSSKGLTKLYYSRPYQRIIVNSEEISRNQYESFVNVNSLYLAILREDKTVSKEIANSYGLTYEVMKSKFLEEFTKKKLGNISSENLKYLLKFGRNLTEEAKEGKIDPIIGRDEETSNVIRVLSRRIKNNPVLIGEAGVGKTAVVEGLVLRIATGDVPETLRDKVVFSLDMTSVLAGAKFRGDFEERLKKVLDIVKFSDGQIILFIDELHNIIGSGTNGAMDTSNILKPMLARGEILTIGATTTREYRKYIETDSALERRFQKILIEEPSEDGAISILRGIKKKYESHHKLNIKDSAIVSAVKLSNRYINDRYLPDKAIDLIDEASSMVRMEIDSVPQEIDELNRELIRLETEKVALEIEKDIRSSNRLQKLEEEIEEKRKAYDEKKELWKKELERLDDISKETSSLELLNKNIESAKESHDFEKLKQFSVEFDTREKHLEGLKSTKPYYPIKDEVTESEILEVLSKSTGISITTLNKKESEKIKSLKSEIERTFIGQESAVNEVVNSVIRAKSGLFKRNKPISYLVSGPRGTGKTYLAEVLSEKLYEESGSVLSFEMSEYTDKSSVTKLIGAPPGYVGHELGGILTETIRTKPYSILLFEDIELANAEVLGIIYQIIDEGKIRDNKGRSIDFKNTIVFLTTREEPNPEAMSHVDDTLTLSEFNLDELAKILELRLNEIKLELEDQAIFLEWDLNLKDIIKRFGIKSTKDIQRSIEEILMTEIANLSLDGNIKQGSTILVQSDFTVTIK</sequence>
<dbReference type="Proteomes" id="UP000003280">
    <property type="component" value="Unassembled WGS sequence"/>
</dbReference>
<evidence type="ECO:0000256" key="3">
    <source>
        <dbReference type="ARBA" id="ARBA00022741"/>
    </source>
</evidence>
<evidence type="ECO:0000256" key="1">
    <source>
        <dbReference type="ARBA" id="ARBA00008675"/>
    </source>
</evidence>
<dbReference type="GO" id="GO:0005524">
    <property type="term" value="F:ATP binding"/>
    <property type="evidence" value="ECO:0007669"/>
    <property type="project" value="UniProtKB-KW"/>
</dbReference>
<comment type="similarity">
    <text evidence="1">Belongs to the ClpA/ClpB family.</text>
</comment>
<dbReference type="InterPro" id="IPR003959">
    <property type="entry name" value="ATPase_AAA_core"/>
</dbReference>
<dbReference type="PROSITE" id="PS51903">
    <property type="entry name" value="CLP_R"/>
    <property type="match status" value="1"/>
</dbReference>
<dbReference type="Pfam" id="PF00004">
    <property type="entry name" value="AAA"/>
    <property type="match status" value="1"/>
</dbReference>
<dbReference type="Gene3D" id="3.40.50.300">
    <property type="entry name" value="P-loop containing nucleotide triphosphate hydrolases"/>
    <property type="match status" value="3"/>
</dbReference>
<dbReference type="STRING" id="862517.HMPREF9225_1113"/>
<dbReference type="InterPro" id="IPR019489">
    <property type="entry name" value="Clp_ATPase_C"/>
</dbReference>
<keyword evidence="11" id="KW-1185">Reference proteome</keyword>
<dbReference type="Pfam" id="PF07724">
    <property type="entry name" value="AAA_2"/>
    <property type="match status" value="1"/>
</dbReference>
<keyword evidence="3" id="KW-0547">Nucleotide-binding</keyword>
<dbReference type="CDD" id="cd19499">
    <property type="entry name" value="RecA-like_ClpB_Hsp104-like"/>
    <property type="match status" value="1"/>
</dbReference>
<dbReference type="PANTHER" id="PTHR11638:SF18">
    <property type="entry name" value="HEAT SHOCK PROTEIN 104"/>
    <property type="match status" value="1"/>
</dbReference>
<dbReference type="InterPro" id="IPR001270">
    <property type="entry name" value="ClpA/B"/>
</dbReference>
<evidence type="ECO:0000256" key="6">
    <source>
        <dbReference type="ARBA" id="ARBA00026057"/>
    </source>
</evidence>
<dbReference type="Pfam" id="PF17871">
    <property type="entry name" value="AAA_lid_9"/>
    <property type="match status" value="1"/>
</dbReference>
<evidence type="ECO:0000256" key="2">
    <source>
        <dbReference type="ARBA" id="ARBA00022737"/>
    </source>
</evidence>
<dbReference type="OrthoDB" id="9803641at2"/>
<keyword evidence="8" id="KW-0175">Coiled coil</keyword>
<dbReference type="InterPro" id="IPR036628">
    <property type="entry name" value="Clp_N_dom_sf"/>
</dbReference>